<dbReference type="EMBL" id="CM051406">
    <property type="protein sequence ID" value="KAJ4703007.1"/>
    <property type="molecule type" value="Genomic_DNA"/>
</dbReference>
<comment type="caution">
    <text evidence="1">The sequence shown here is derived from an EMBL/GenBank/DDBJ whole genome shotgun (WGS) entry which is preliminary data.</text>
</comment>
<dbReference type="Proteomes" id="UP001164539">
    <property type="component" value="Chromosome 13"/>
</dbReference>
<evidence type="ECO:0000313" key="1">
    <source>
        <dbReference type="EMBL" id="KAJ4703007.1"/>
    </source>
</evidence>
<protein>
    <submittedName>
        <fullName evidence="1">Pol polyprotein</fullName>
    </submittedName>
</protein>
<accession>A0ACC1WVL5</accession>
<organism evidence="1 2">
    <name type="scientific">Melia azedarach</name>
    <name type="common">Chinaberry tree</name>
    <dbReference type="NCBI Taxonomy" id="155640"/>
    <lineage>
        <taxon>Eukaryota</taxon>
        <taxon>Viridiplantae</taxon>
        <taxon>Streptophyta</taxon>
        <taxon>Embryophyta</taxon>
        <taxon>Tracheophyta</taxon>
        <taxon>Spermatophyta</taxon>
        <taxon>Magnoliopsida</taxon>
        <taxon>eudicotyledons</taxon>
        <taxon>Gunneridae</taxon>
        <taxon>Pentapetalae</taxon>
        <taxon>rosids</taxon>
        <taxon>malvids</taxon>
        <taxon>Sapindales</taxon>
        <taxon>Meliaceae</taxon>
        <taxon>Melia</taxon>
    </lineage>
</organism>
<sequence length="115" mass="14111">MLQLNELEEMRLFSYENAKLYKEETKCWHDKHIQQRVFEESQRVLLFNSRIKIFPSKLKLRWSGPFMVIKVYPYRAVDLRDEQSGREFKVNGHRLKHYWGDEIERRKTSTSFEDP</sequence>
<evidence type="ECO:0000313" key="2">
    <source>
        <dbReference type="Proteomes" id="UP001164539"/>
    </source>
</evidence>
<name>A0ACC1WVL5_MELAZ</name>
<proteinExistence type="predicted"/>
<keyword evidence="2" id="KW-1185">Reference proteome</keyword>
<reference evidence="1 2" key="1">
    <citation type="journal article" date="2023" name="Science">
        <title>Complex scaffold remodeling in plant triterpene biosynthesis.</title>
        <authorList>
            <person name="De La Pena R."/>
            <person name="Hodgson H."/>
            <person name="Liu J.C."/>
            <person name="Stephenson M.J."/>
            <person name="Martin A.C."/>
            <person name="Owen C."/>
            <person name="Harkess A."/>
            <person name="Leebens-Mack J."/>
            <person name="Jimenez L.E."/>
            <person name="Osbourn A."/>
            <person name="Sattely E.S."/>
        </authorList>
    </citation>
    <scope>NUCLEOTIDE SEQUENCE [LARGE SCALE GENOMIC DNA]</scope>
    <source>
        <strain evidence="2">cv. JPN11</strain>
        <tissue evidence="1">Leaf</tissue>
    </source>
</reference>
<gene>
    <name evidence="1" type="ORF">OWV82_022977</name>
</gene>